<protein>
    <submittedName>
        <fullName evidence="1">Peptide synthetase</fullName>
    </submittedName>
</protein>
<dbReference type="Proteomes" id="UP000217005">
    <property type="component" value="Unassembled WGS sequence"/>
</dbReference>
<dbReference type="Pfam" id="PF06684">
    <property type="entry name" value="AA_synth"/>
    <property type="match status" value="1"/>
</dbReference>
<sequence length="197" mass="20989">MSLQVRKVVTYVEKTLIEGGREAGKPLVMIIAAAVVRNPWAGLPFQEDLRPGILEAAPPLGELLVAEILREAGSAENVEAYGKAAVVGTAGEVEHASALIHTLRFGNAYRNAVGGTSYLSFTNMRGGPGCVISVPLMHKLDEGLRSHYLTVQTTINDAPAPDEIEVALGAATSGRPHHRIGNRYSDLQELAQEAAQK</sequence>
<dbReference type="RefSeq" id="WP_094826920.1">
    <property type="nucleotide sequence ID" value="NZ_NEVL01000003.1"/>
</dbReference>
<dbReference type="AlphaFoldDB" id="A0A261SGC5"/>
<accession>A0A261SGC5</accession>
<name>A0A261SGC5_9BORD</name>
<gene>
    <name evidence="1" type="ORF">CEG14_13850</name>
</gene>
<dbReference type="Gene3D" id="3.30.1330.110">
    <property type="entry name" value="BB2672"/>
    <property type="match status" value="1"/>
</dbReference>
<evidence type="ECO:0000313" key="2">
    <source>
        <dbReference type="Proteomes" id="UP000217005"/>
    </source>
</evidence>
<dbReference type="EMBL" id="NEVL01000003">
    <property type="protein sequence ID" value="OZI36111.1"/>
    <property type="molecule type" value="Genomic_DNA"/>
</dbReference>
<organism evidence="1 2">
    <name type="scientific">Bordetella genomosp. 1</name>
    <dbReference type="NCBI Taxonomy" id="1395607"/>
    <lineage>
        <taxon>Bacteria</taxon>
        <taxon>Pseudomonadati</taxon>
        <taxon>Pseudomonadota</taxon>
        <taxon>Betaproteobacteria</taxon>
        <taxon>Burkholderiales</taxon>
        <taxon>Alcaligenaceae</taxon>
        <taxon>Bordetella</taxon>
    </lineage>
</organism>
<comment type="caution">
    <text evidence="1">The sequence shown here is derived from an EMBL/GenBank/DDBJ whole genome shotgun (WGS) entry which is preliminary data.</text>
</comment>
<dbReference type="InterPro" id="IPR009569">
    <property type="entry name" value="AA_synth_put"/>
</dbReference>
<dbReference type="SUPFAM" id="SSF160519">
    <property type="entry name" value="BB2672-like"/>
    <property type="match status" value="1"/>
</dbReference>
<dbReference type="InterPro" id="IPR035936">
    <property type="entry name" value="BB2672"/>
</dbReference>
<evidence type="ECO:0000313" key="1">
    <source>
        <dbReference type="EMBL" id="OZI36111.1"/>
    </source>
</evidence>
<proteinExistence type="predicted"/>
<reference evidence="1 2" key="1">
    <citation type="submission" date="2017-05" db="EMBL/GenBank/DDBJ databases">
        <title>Complete and WGS of Bordetella genogroups.</title>
        <authorList>
            <person name="Spilker T."/>
            <person name="LiPuma J."/>
        </authorList>
    </citation>
    <scope>NUCLEOTIDE SEQUENCE [LARGE SCALE GENOMIC DNA]</scope>
    <source>
        <strain evidence="1 2">AU17610</strain>
    </source>
</reference>
<dbReference type="OrthoDB" id="9803312at2"/>